<comment type="caution">
    <text evidence="1">The sequence shown here is derived from an EMBL/GenBank/DDBJ whole genome shotgun (WGS) entry which is preliminary data.</text>
</comment>
<name>A0A9N9H5F1_9GLOM</name>
<evidence type="ECO:0000313" key="2">
    <source>
        <dbReference type="Proteomes" id="UP000789342"/>
    </source>
</evidence>
<protein>
    <submittedName>
        <fullName evidence="1">14511_t:CDS:1</fullName>
    </submittedName>
</protein>
<dbReference type="AlphaFoldDB" id="A0A9N9H5F1"/>
<sequence>FISYVANNTPDKKWKKATSILNDGLLKREVRLSYRNNHISGLATCLTRNGVIITAQGNDAQMFWNTVKLEIGTMKLSSIFCRLVSILNEMIWVYVESEGSEIRRRVILETSFQRSFPMTQYYKNHHLDRILFSSSEDENDNLLMVDNNSDEEIPALDVILSSQSINHIEILQNKEKLTTEEKVTLRYGASRVIDLSTHMRVWFTETERQDMMKDYNEILKIPKFI</sequence>
<accession>A0A9N9H5F1</accession>
<dbReference type="EMBL" id="CAJVPV010010176">
    <property type="protein sequence ID" value="CAG8648602.1"/>
    <property type="molecule type" value="Genomic_DNA"/>
</dbReference>
<reference evidence="1" key="1">
    <citation type="submission" date="2021-06" db="EMBL/GenBank/DDBJ databases">
        <authorList>
            <person name="Kallberg Y."/>
            <person name="Tangrot J."/>
            <person name="Rosling A."/>
        </authorList>
    </citation>
    <scope>NUCLEOTIDE SEQUENCE</scope>
    <source>
        <strain evidence="1">CL551</strain>
    </source>
</reference>
<dbReference type="Proteomes" id="UP000789342">
    <property type="component" value="Unassembled WGS sequence"/>
</dbReference>
<gene>
    <name evidence="1" type="ORF">AMORRO_LOCUS9850</name>
</gene>
<evidence type="ECO:0000313" key="1">
    <source>
        <dbReference type="EMBL" id="CAG8648602.1"/>
    </source>
</evidence>
<feature type="non-terminal residue" evidence="1">
    <location>
        <position position="1"/>
    </location>
</feature>
<organism evidence="1 2">
    <name type="scientific">Acaulospora morrowiae</name>
    <dbReference type="NCBI Taxonomy" id="94023"/>
    <lineage>
        <taxon>Eukaryota</taxon>
        <taxon>Fungi</taxon>
        <taxon>Fungi incertae sedis</taxon>
        <taxon>Mucoromycota</taxon>
        <taxon>Glomeromycotina</taxon>
        <taxon>Glomeromycetes</taxon>
        <taxon>Diversisporales</taxon>
        <taxon>Acaulosporaceae</taxon>
        <taxon>Acaulospora</taxon>
    </lineage>
</organism>
<proteinExistence type="predicted"/>
<keyword evidence="2" id="KW-1185">Reference proteome</keyword>